<keyword evidence="4" id="KW-1185">Reference proteome</keyword>
<feature type="domain" description="Thioredoxin" evidence="2">
    <location>
        <begin position="58"/>
        <end position="154"/>
    </location>
</feature>
<protein>
    <submittedName>
        <fullName evidence="3">Tetratricopeptide repeat protein</fullName>
    </submittedName>
</protein>
<dbReference type="CDD" id="cd02956">
    <property type="entry name" value="ybbN"/>
    <property type="match status" value="1"/>
</dbReference>
<sequence>MSLPTDPTHEPTHGQHEPAAAPASTRGAVDLSALAGGGGATPAPGPGPSSGGTWVKRIGQAEFEQALQWSETAPVVVSLGAASAPESVRLDETMGALVDGYAGRLALLLVDAQKEQAVAQAFRVQQIPAVVAVVRGQPVPLFQGAASPEQMKSLFDELIQLAVQHGVTGTLPAFGVAEGEQAEPELPPLHRKAVEAIDTGDYAAAEAAYREALAQKPNDRDAEIGLANVKLLSRVQAMDPQEVRSRGADHPDDLQAQLDVADLDLSGGHVEDAFRRLIGFVSRSAGDDREAARTRLVELFDVVGPQDDRVRAARQRLARVLF</sequence>
<dbReference type="RefSeq" id="WP_344878519.1">
    <property type="nucleotide sequence ID" value="NZ_BAABCJ010000001.1"/>
</dbReference>
<evidence type="ECO:0000259" key="2">
    <source>
        <dbReference type="Pfam" id="PF00085"/>
    </source>
</evidence>
<gene>
    <name evidence="3" type="ORF">GCM10022377_01360</name>
</gene>
<dbReference type="InterPro" id="IPR011990">
    <property type="entry name" value="TPR-like_helical_dom_sf"/>
</dbReference>
<dbReference type="Gene3D" id="3.40.30.10">
    <property type="entry name" value="Glutaredoxin"/>
    <property type="match status" value="1"/>
</dbReference>
<dbReference type="Pfam" id="PF14561">
    <property type="entry name" value="TPR_20"/>
    <property type="match status" value="1"/>
</dbReference>
<accession>A0ABP7CQ68</accession>
<evidence type="ECO:0000313" key="3">
    <source>
        <dbReference type="EMBL" id="GAA3692656.1"/>
    </source>
</evidence>
<dbReference type="SUPFAM" id="SSF52833">
    <property type="entry name" value="Thioredoxin-like"/>
    <property type="match status" value="1"/>
</dbReference>
<name>A0ABP7CQ68_9MICC</name>
<evidence type="ECO:0000313" key="4">
    <source>
        <dbReference type="Proteomes" id="UP001501536"/>
    </source>
</evidence>
<proteinExistence type="predicted"/>
<feature type="region of interest" description="Disordered" evidence="1">
    <location>
        <begin position="1"/>
        <end position="54"/>
    </location>
</feature>
<dbReference type="InterPro" id="IPR013766">
    <property type="entry name" value="Thioredoxin_domain"/>
</dbReference>
<dbReference type="SUPFAM" id="SSF48452">
    <property type="entry name" value="TPR-like"/>
    <property type="match status" value="1"/>
</dbReference>
<reference evidence="4" key="1">
    <citation type="journal article" date="2019" name="Int. J. Syst. Evol. Microbiol.">
        <title>The Global Catalogue of Microorganisms (GCM) 10K type strain sequencing project: providing services to taxonomists for standard genome sequencing and annotation.</title>
        <authorList>
            <consortium name="The Broad Institute Genomics Platform"/>
            <consortium name="The Broad Institute Genome Sequencing Center for Infectious Disease"/>
            <person name="Wu L."/>
            <person name="Ma J."/>
        </authorList>
    </citation>
    <scope>NUCLEOTIDE SEQUENCE [LARGE SCALE GENOMIC DNA]</scope>
    <source>
        <strain evidence="4">JCM 16961</strain>
    </source>
</reference>
<evidence type="ECO:0000256" key="1">
    <source>
        <dbReference type="SAM" id="MobiDB-lite"/>
    </source>
</evidence>
<organism evidence="3 4">
    <name type="scientific">Zhihengliuella alba</name>
    <dbReference type="NCBI Taxonomy" id="547018"/>
    <lineage>
        <taxon>Bacteria</taxon>
        <taxon>Bacillati</taxon>
        <taxon>Actinomycetota</taxon>
        <taxon>Actinomycetes</taxon>
        <taxon>Micrococcales</taxon>
        <taxon>Micrococcaceae</taxon>
        <taxon>Zhihengliuella</taxon>
    </lineage>
</organism>
<comment type="caution">
    <text evidence="3">The sequence shown here is derived from an EMBL/GenBank/DDBJ whole genome shotgun (WGS) entry which is preliminary data.</text>
</comment>
<dbReference type="Gene3D" id="1.25.40.10">
    <property type="entry name" value="Tetratricopeptide repeat domain"/>
    <property type="match status" value="1"/>
</dbReference>
<dbReference type="Pfam" id="PF00085">
    <property type="entry name" value="Thioredoxin"/>
    <property type="match status" value="1"/>
</dbReference>
<dbReference type="InterPro" id="IPR036249">
    <property type="entry name" value="Thioredoxin-like_sf"/>
</dbReference>
<feature type="compositionally biased region" description="Basic and acidic residues" evidence="1">
    <location>
        <begin position="7"/>
        <end position="16"/>
    </location>
</feature>
<dbReference type="EMBL" id="BAABCJ010000001">
    <property type="protein sequence ID" value="GAA3692656.1"/>
    <property type="molecule type" value="Genomic_DNA"/>
</dbReference>
<dbReference type="Proteomes" id="UP001501536">
    <property type="component" value="Unassembled WGS sequence"/>
</dbReference>